<name>A0AAU9DV47_9FUSO</name>
<dbReference type="Pfam" id="PF00534">
    <property type="entry name" value="Glycos_transf_1"/>
    <property type="match status" value="1"/>
</dbReference>
<organism evidence="3 4">
    <name type="scientific">Haliovirga abyssi</name>
    <dbReference type="NCBI Taxonomy" id="2996794"/>
    <lineage>
        <taxon>Bacteria</taxon>
        <taxon>Fusobacteriati</taxon>
        <taxon>Fusobacteriota</taxon>
        <taxon>Fusobacteriia</taxon>
        <taxon>Fusobacteriales</taxon>
        <taxon>Haliovirgaceae</taxon>
        <taxon>Haliovirga</taxon>
    </lineage>
</organism>
<keyword evidence="3" id="KW-0808">Transferase</keyword>
<dbReference type="RefSeq" id="WP_307904919.1">
    <property type="nucleotide sequence ID" value="NZ_AP027059.1"/>
</dbReference>
<dbReference type="Gene3D" id="3.40.50.2000">
    <property type="entry name" value="Glycogen Phosphorylase B"/>
    <property type="match status" value="2"/>
</dbReference>
<gene>
    <name evidence="3" type="ORF">HLVA_05500</name>
</gene>
<feature type="domain" description="Glycosyltransferase subfamily 4-like N-terminal" evidence="2">
    <location>
        <begin position="14"/>
        <end position="180"/>
    </location>
</feature>
<dbReference type="AlphaFoldDB" id="A0AAU9DV47"/>
<protein>
    <submittedName>
        <fullName evidence="3">Glycosyl transferase family 1</fullName>
    </submittedName>
</protein>
<dbReference type="InterPro" id="IPR001296">
    <property type="entry name" value="Glyco_trans_1"/>
</dbReference>
<feature type="domain" description="Glycosyl transferase family 1" evidence="1">
    <location>
        <begin position="191"/>
        <end position="353"/>
    </location>
</feature>
<dbReference type="EMBL" id="AP027059">
    <property type="protein sequence ID" value="BDU49981.1"/>
    <property type="molecule type" value="Genomic_DNA"/>
</dbReference>
<evidence type="ECO:0000259" key="1">
    <source>
        <dbReference type="Pfam" id="PF00534"/>
    </source>
</evidence>
<evidence type="ECO:0000313" key="4">
    <source>
        <dbReference type="Proteomes" id="UP001321582"/>
    </source>
</evidence>
<sequence>MRIGIFTDTYKPNINGVVTSIEIKKRELEKLGHKVYIIAPTEPNYEEIDPDIIRLKSFKLVFQPEYRLTYPPKLETLKRIEVLNLDIIHAETPFSLGLLGAYIAKKTGKPLVHTYHTLFPEYVHYLKLPKTGTKKMAESISAIYCNACNYIISPSNQVKEKLLEYGVKRNISVIPTGIDVCKFKNSKKIGIRKKLNIKEEEKVLIFVGRLGEEKNIDFLLDSLKLLKEKDDNIKLMLVGDGPYREKLKNRCKELNIEENVVFAGYVQRENIAEYYRESDIFVFSSLTETQGLVVLEAMATGIPVVAVKASGVEDMVENGVSGFLTSLDEKEFVEKIDLILNDEELYKEISKKSMEEAEKFTPENTFAKMADIYIELSEKRRMKIIKKALKLRRSRAARIIARFGKRRRKNKK</sequence>
<proteinExistence type="predicted"/>
<evidence type="ECO:0000313" key="3">
    <source>
        <dbReference type="EMBL" id="BDU49981.1"/>
    </source>
</evidence>
<keyword evidence="4" id="KW-1185">Reference proteome</keyword>
<dbReference type="Pfam" id="PF13439">
    <property type="entry name" value="Glyco_transf_4"/>
    <property type="match status" value="1"/>
</dbReference>
<dbReference type="CDD" id="cd03817">
    <property type="entry name" value="GT4_UGDG-like"/>
    <property type="match status" value="1"/>
</dbReference>
<dbReference type="Proteomes" id="UP001321582">
    <property type="component" value="Chromosome"/>
</dbReference>
<dbReference type="PANTHER" id="PTHR45947">
    <property type="entry name" value="SULFOQUINOVOSYL TRANSFERASE SQD2"/>
    <property type="match status" value="1"/>
</dbReference>
<dbReference type="InterPro" id="IPR050194">
    <property type="entry name" value="Glycosyltransferase_grp1"/>
</dbReference>
<dbReference type="KEGG" id="haby:HLVA_05500"/>
<accession>A0AAU9DV47</accession>
<dbReference type="GO" id="GO:0016757">
    <property type="term" value="F:glycosyltransferase activity"/>
    <property type="evidence" value="ECO:0007669"/>
    <property type="project" value="InterPro"/>
</dbReference>
<evidence type="ECO:0000259" key="2">
    <source>
        <dbReference type="Pfam" id="PF13439"/>
    </source>
</evidence>
<dbReference type="InterPro" id="IPR028098">
    <property type="entry name" value="Glyco_trans_4-like_N"/>
</dbReference>
<dbReference type="SUPFAM" id="SSF53756">
    <property type="entry name" value="UDP-Glycosyltransferase/glycogen phosphorylase"/>
    <property type="match status" value="1"/>
</dbReference>
<dbReference type="PANTHER" id="PTHR45947:SF3">
    <property type="entry name" value="SULFOQUINOVOSYL TRANSFERASE SQD2"/>
    <property type="match status" value="1"/>
</dbReference>
<reference evidence="3 4" key="1">
    <citation type="submission" date="2022-11" db="EMBL/GenBank/DDBJ databases">
        <title>Haliovirga abyssi gen. nov., sp. nov., a mesophilic fermentative bacterium isolated from the Iheya North hydrothermal field and the proposal of Haliovirgaceae fam. nov.</title>
        <authorList>
            <person name="Miyazaki U."/>
            <person name="Tame A."/>
            <person name="Miyazaki J."/>
            <person name="Takai K."/>
            <person name="Sawayama S."/>
            <person name="Kitajima M."/>
            <person name="Okamoto A."/>
            <person name="Nakagawa S."/>
        </authorList>
    </citation>
    <scope>NUCLEOTIDE SEQUENCE [LARGE SCALE GENOMIC DNA]</scope>
    <source>
        <strain evidence="3 4">IC12</strain>
    </source>
</reference>